<gene>
    <name evidence="2" type="ORF">OLC1_LOCUS23389</name>
</gene>
<feature type="compositionally biased region" description="Basic residues" evidence="1">
    <location>
        <begin position="1"/>
        <end position="10"/>
    </location>
</feature>
<proteinExistence type="predicted"/>
<evidence type="ECO:0000313" key="3">
    <source>
        <dbReference type="Proteomes" id="UP001161247"/>
    </source>
</evidence>
<organism evidence="2 3">
    <name type="scientific">Oldenlandia corymbosa var. corymbosa</name>
    <dbReference type="NCBI Taxonomy" id="529605"/>
    <lineage>
        <taxon>Eukaryota</taxon>
        <taxon>Viridiplantae</taxon>
        <taxon>Streptophyta</taxon>
        <taxon>Embryophyta</taxon>
        <taxon>Tracheophyta</taxon>
        <taxon>Spermatophyta</taxon>
        <taxon>Magnoliopsida</taxon>
        <taxon>eudicotyledons</taxon>
        <taxon>Gunneridae</taxon>
        <taxon>Pentapetalae</taxon>
        <taxon>asterids</taxon>
        <taxon>lamiids</taxon>
        <taxon>Gentianales</taxon>
        <taxon>Rubiaceae</taxon>
        <taxon>Rubioideae</taxon>
        <taxon>Spermacoceae</taxon>
        <taxon>Hedyotis-Oldenlandia complex</taxon>
        <taxon>Oldenlandia</taxon>
    </lineage>
</organism>
<feature type="compositionally biased region" description="Basic and acidic residues" evidence="1">
    <location>
        <begin position="51"/>
        <end position="65"/>
    </location>
</feature>
<feature type="compositionally biased region" description="Basic and acidic residues" evidence="1">
    <location>
        <begin position="11"/>
        <end position="22"/>
    </location>
</feature>
<evidence type="ECO:0000256" key="1">
    <source>
        <dbReference type="SAM" id="MobiDB-lite"/>
    </source>
</evidence>
<dbReference type="EMBL" id="OX459126">
    <property type="protein sequence ID" value="CAI9117306.1"/>
    <property type="molecule type" value="Genomic_DNA"/>
</dbReference>
<feature type="region of interest" description="Disordered" evidence="1">
    <location>
        <begin position="1"/>
        <end position="71"/>
    </location>
</feature>
<evidence type="ECO:0000313" key="2">
    <source>
        <dbReference type="EMBL" id="CAI9117306.1"/>
    </source>
</evidence>
<accession>A0AAV1EC43</accession>
<name>A0AAV1EC43_OLDCO</name>
<dbReference type="Proteomes" id="UP001161247">
    <property type="component" value="Chromosome 9"/>
</dbReference>
<feature type="compositionally biased region" description="Basic and acidic residues" evidence="1">
    <location>
        <begin position="30"/>
        <end position="43"/>
    </location>
</feature>
<sequence>MANRKTRGRKAQKDHSPVRNEENGSSTPKELMEKKVDPRESEGKASASRVCLEHEDSKMKEDLTKQGKTLSEMGINTSRKLDWSAIIEKEKREGSSQGGAESVNKLRKGGIPLEYVEPKKQDGHLIAEVQKLDLQRQVDYWKTSVNKLCSWGQPSLQSHGSLLPSNLETSQH</sequence>
<dbReference type="AlphaFoldDB" id="A0AAV1EC43"/>
<reference evidence="2" key="1">
    <citation type="submission" date="2023-03" db="EMBL/GenBank/DDBJ databases">
        <authorList>
            <person name="Julca I."/>
        </authorList>
    </citation>
    <scope>NUCLEOTIDE SEQUENCE</scope>
</reference>
<feature type="region of interest" description="Disordered" evidence="1">
    <location>
        <begin position="152"/>
        <end position="172"/>
    </location>
</feature>
<protein>
    <submittedName>
        <fullName evidence="2">OLC1v1018676C1</fullName>
    </submittedName>
</protein>
<keyword evidence="3" id="KW-1185">Reference proteome</keyword>